<evidence type="ECO:0000256" key="1">
    <source>
        <dbReference type="SAM" id="Phobius"/>
    </source>
</evidence>
<protein>
    <submittedName>
        <fullName evidence="3">DUF4339 domain-containing protein</fullName>
    </submittedName>
</protein>
<keyword evidence="1" id="KW-1133">Transmembrane helix</keyword>
<organism evidence="3 4">
    <name type="scientific">Persicirhabdus sediminis</name>
    <dbReference type="NCBI Taxonomy" id="454144"/>
    <lineage>
        <taxon>Bacteria</taxon>
        <taxon>Pseudomonadati</taxon>
        <taxon>Verrucomicrobiota</taxon>
        <taxon>Verrucomicrobiia</taxon>
        <taxon>Verrucomicrobiales</taxon>
        <taxon>Verrucomicrobiaceae</taxon>
        <taxon>Persicirhabdus</taxon>
    </lineage>
</organism>
<evidence type="ECO:0000259" key="2">
    <source>
        <dbReference type="Pfam" id="PF14237"/>
    </source>
</evidence>
<evidence type="ECO:0000313" key="3">
    <source>
        <dbReference type="EMBL" id="MBK1789657.1"/>
    </source>
</evidence>
<keyword evidence="4" id="KW-1185">Reference proteome</keyword>
<feature type="transmembrane region" description="Helical" evidence="1">
    <location>
        <begin position="132"/>
        <end position="150"/>
    </location>
</feature>
<keyword evidence="1" id="KW-0812">Transmembrane</keyword>
<feature type="transmembrane region" description="Helical" evidence="1">
    <location>
        <begin position="162"/>
        <end position="181"/>
    </location>
</feature>
<sequence length="230" mass="26319">MQLSLHSVGEFLAHPHIFPAKKKEWYLMHQNEQFGPFSEQQLKRKFHHRQLYEEVMVWRDGMHGWVPATSLGNFKPAPHSNSHKVYLKDKVGYESLCIDYGGIGRFSYNAYLCLILPALVYAMMVWSPANQLIFYAGVAAIVAVSLMVCASRLQNLGYTRKANIGLLVPIYNLYLLMHMICSPTGYLQVPRHSFLEIVGKLAFWLAVFWLGLQLAAHPLVQGWIHYVPSL</sequence>
<name>A0A8J7MAQ0_9BACT</name>
<feature type="domain" description="GYF" evidence="2">
    <location>
        <begin position="25"/>
        <end position="70"/>
    </location>
</feature>
<reference evidence="3" key="1">
    <citation type="submission" date="2021-01" db="EMBL/GenBank/DDBJ databases">
        <title>Modified the classification status of verrucomicrobia.</title>
        <authorList>
            <person name="Feng X."/>
        </authorList>
    </citation>
    <scope>NUCLEOTIDE SEQUENCE</scope>
    <source>
        <strain evidence="3">_KCTC 22039</strain>
    </source>
</reference>
<evidence type="ECO:0000313" key="4">
    <source>
        <dbReference type="Proteomes" id="UP000624703"/>
    </source>
</evidence>
<feature type="transmembrane region" description="Helical" evidence="1">
    <location>
        <begin position="108"/>
        <end position="126"/>
    </location>
</feature>
<proteinExistence type="predicted"/>
<dbReference type="Pfam" id="PF14237">
    <property type="entry name" value="GYF_2"/>
    <property type="match status" value="1"/>
</dbReference>
<accession>A0A8J7MAQ0</accession>
<dbReference type="AlphaFoldDB" id="A0A8J7MAQ0"/>
<dbReference type="InterPro" id="IPR025640">
    <property type="entry name" value="GYF_2"/>
</dbReference>
<keyword evidence="1" id="KW-0472">Membrane</keyword>
<dbReference type="Proteomes" id="UP000624703">
    <property type="component" value="Unassembled WGS sequence"/>
</dbReference>
<dbReference type="RefSeq" id="WP_200309687.1">
    <property type="nucleotide sequence ID" value="NZ_JAENIM010000008.1"/>
</dbReference>
<gene>
    <name evidence="3" type="ORF">JIN82_00665</name>
</gene>
<comment type="caution">
    <text evidence="3">The sequence shown here is derived from an EMBL/GenBank/DDBJ whole genome shotgun (WGS) entry which is preliminary data.</text>
</comment>
<feature type="transmembrane region" description="Helical" evidence="1">
    <location>
        <begin position="201"/>
        <end position="220"/>
    </location>
</feature>
<dbReference type="EMBL" id="JAENIM010000008">
    <property type="protein sequence ID" value="MBK1789657.1"/>
    <property type="molecule type" value="Genomic_DNA"/>
</dbReference>